<dbReference type="InterPro" id="IPR001611">
    <property type="entry name" value="Leu-rich_rpt"/>
</dbReference>
<name>A0ABV3DME0_9ACTN</name>
<sequence length="327" mass="35067">MSRYESHFAGLPVAHLHEIPHPKATRSDNARARKPQAPLPAAADAAWALRVPGYQAHETYEEYFTRFLETVKTEDVPAIVIGTWGEHGESSATAVRLLCEQAARLPALRHLYLGDISSEENEISWIQQSDITPILTAFPALETLVVQGGDGLTLDPAVGHPALRTAEFQSGGLPAAIPRAFGAGAFPSLTSLELWLGVSEYGGDATVADLAGILRGDGLPALTRLGLMNSEIQDEIAAAVGSAPVVSRLTTLDLSMGTLGDEGAEALITGQPLTHLTHLNLRHHFIGEAMRRRLLAALPGVDVNLDDPEEAEEWGDGQAWRYTEVAE</sequence>
<protein>
    <submittedName>
        <fullName evidence="1">STM4015 family protein</fullName>
    </submittedName>
</protein>
<dbReference type="InterPro" id="IPR032675">
    <property type="entry name" value="LRR_dom_sf"/>
</dbReference>
<accession>A0ABV3DME0</accession>
<dbReference type="NCBIfam" id="NF038076">
    <property type="entry name" value="fam_STM4015"/>
    <property type="match status" value="1"/>
</dbReference>
<organism evidence="1 2">
    <name type="scientific">Streptodolium elevatio</name>
    <dbReference type="NCBI Taxonomy" id="3157996"/>
    <lineage>
        <taxon>Bacteria</taxon>
        <taxon>Bacillati</taxon>
        <taxon>Actinomycetota</taxon>
        <taxon>Actinomycetes</taxon>
        <taxon>Kitasatosporales</taxon>
        <taxon>Streptomycetaceae</taxon>
        <taxon>Streptodolium</taxon>
    </lineage>
</organism>
<dbReference type="SUPFAM" id="SSF52047">
    <property type="entry name" value="RNI-like"/>
    <property type="match status" value="1"/>
</dbReference>
<reference evidence="1 2" key="1">
    <citation type="submission" date="2024-06" db="EMBL/GenBank/DDBJ databases">
        <title>The Natural Products Discovery Center: Release of the First 8490 Sequenced Strains for Exploring Actinobacteria Biosynthetic Diversity.</title>
        <authorList>
            <person name="Kalkreuter E."/>
            <person name="Kautsar S.A."/>
            <person name="Yang D."/>
            <person name="Bader C.D."/>
            <person name="Teijaro C.N."/>
            <person name="Fluegel L."/>
            <person name="Davis C.M."/>
            <person name="Simpson J.R."/>
            <person name="Lauterbach L."/>
            <person name="Steele A.D."/>
            <person name="Gui C."/>
            <person name="Meng S."/>
            <person name="Li G."/>
            <person name="Viehrig K."/>
            <person name="Ye F."/>
            <person name="Su P."/>
            <person name="Kiefer A.F."/>
            <person name="Nichols A."/>
            <person name="Cepeda A.J."/>
            <person name="Yan W."/>
            <person name="Fan B."/>
            <person name="Jiang Y."/>
            <person name="Adhikari A."/>
            <person name="Zheng C.-J."/>
            <person name="Schuster L."/>
            <person name="Cowan T.M."/>
            <person name="Smanski M.J."/>
            <person name="Chevrette M.G."/>
            <person name="De Carvalho L.P.S."/>
            <person name="Shen B."/>
        </authorList>
    </citation>
    <scope>NUCLEOTIDE SEQUENCE [LARGE SCALE GENOMIC DNA]</scope>
    <source>
        <strain evidence="1 2">NPDC048946</strain>
    </source>
</reference>
<evidence type="ECO:0000313" key="2">
    <source>
        <dbReference type="Proteomes" id="UP001551482"/>
    </source>
</evidence>
<dbReference type="Pfam" id="PF13516">
    <property type="entry name" value="LRR_6"/>
    <property type="match status" value="1"/>
</dbReference>
<dbReference type="InterPro" id="IPR047722">
    <property type="entry name" value="STM4015-like"/>
</dbReference>
<dbReference type="Proteomes" id="UP001551482">
    <property type="component" value="Unassembled WGS sequence"/>
</dbReference>
<proteinExistence type="predicted"/>
<keyword evidence="2" id="KW-1185">Reference proteome</keyword>
<gene>
    <name evidence="1" type="ORF">AB0C36_25750</name>
</gene>
<dbReference type="RefSeq" id="WP_358357982.1">
    <property type="nucleotide sequence ID" value="NZ_JBEZFP010000074.1"/>
</dbReference>
<evidence type="ECO:0000313" key="1">
    <source>
        <dbReference type="EMBL" id="MEU8136903.1"/>
    </source>
</evidence>
<comment type="caution">
    <text evidence="1">The sequence shown here is derived from an EMBL/GenBank/DDBJ whole genome shotgun (WGS) entry which is preliminary data.</text>
</comment>
<dbReference type="Gene3D" id="3.80.10.10">
    <property type="entry name" value="Ribonuclease Inhibitor"/>
    <property type="match status" value="1"/>
</dbReference>
<dbReference type="EMBL" id="JBEZFP010000074">
    <property type="protein sequence ID" value="MEU8136903.1"/>
    <property type="molecule type" value="Genomic_DNA"/>
</dbReference>